<feature type="compositionally biased region" description="Low complexity" evidence="1">
    <location>
        <begin position="50"/>
        <end position="61"/>
    </location>
</feature>
<dbReference type="EMBL" id="CP006694">
    <property type="protein sequence ID" value="AIT10906.1"/>
    <property type="molecule type" value="Genomic_DNA"/>
</dbReference>
<proteinExistence type="predicted"/>
<evidence type="ECO:0000256" key="1">
    <source>
        <dbReference type="SAM" id="MobiDB-lite"/>
    </source>
</evidence>
<dbReference type="Proteomes" id="UP000035800">
    <property type="component" value="Chromosome I"/>
</dbReference>
<accession>A0A097ESJ7</accession>
<name>A0A097ESJ7_9LEPT</name>
<reference evidence="2 3" key="1">
    <citation type="journal article" date="2012" name="Gene">
        <title>Sequence of Leptospira santarosai serovar Shermani genome and prediction of virulence-associated genes.</title>
        <authorList>
            <person name="Chou L.F."/>
            <person name="Chen Y.T."/>
            <person name="Lu C.W."/>
            <person name="Ko Y.C."/>
            <person name="Tang C.Y."/>
            <person name="Pan M.J."/>
            <person name="Tian Y.C."/>
            <person name="Chiu C.H."/>
            <person name="Hung C.C."/>
            <person name="Yang C.W."/>
        </authorList>
    </citation>
    <scope>NUCLEOTIDE SEQUENCE [LARGE SCALE GENOMIC DNA]</scope>
    <source>
        <strain evidence="2">LT 821</strain>
    </source>
</reference>
<gene>
    <name evidence="2" type="ORF">LSS_21710</name>
</gene>
<organism evidence="2 3">
    <name type="scientific">Leptospira santarosai serovar Shermani str. LT 821</name>
    <dbReference type="NCBI Taxonomy" id="758847"/>
    <lineage>
        <taxon>Bacteria</taxon>
        <taxon>Pseudomonadati</taxon>
        <taxon>Spirochaetota</taxon>
        <taxon>Spirochaetia</taxon>
        <taxon>Leptospirales</taxon>
        <taxon>Leptospiraceae</taxon>
        <taxon>Leptospira</taxon>
    </lineage>
</organism>
<protein>
    <submittedName>
        <fullName evidence="2">Uncharacterized protein</fullName>
    </submittedName>
</protein>
<evidence type="ECO:0000313" key="2">
    <source>
        <dbReference type="EMBL" id="AIT10906.1"/>
    </source>
</evidence>
<feature type="region of interest" description="Disordered" evidence="1">
    <location>
        <begin position="29"/>
        <end position="74"/>
    </location>
</feature>
<dbReference type="KEGG" id="lst:LSS_21710"/>
<evidence type="ECO:0000313" key="3">
    <source>
        <dbReference type="Proteomes" id="UP000035800"/>
    </source>
</evidence>
<reference evidence="2 3" key="2">
    <citation type="journal article" date="2014" name="Emerg. Microbes Infect.">
        <title>Potential impact on kidney infection: a whole-genome analysis of Leptospira santarosai serovar Shermani.</title>
        <authorList>
            <person name="Chou L.F."/>
            <person name="Chen T.W."/>
            <person name="Ko Y.C."/>
            <person name="Pan M.J."/>
            <person name="Tian Y.C."/>
            <person name="Chiu C.H."/>
            <person name="Tang P."/>
            <person name="Hung C.C."/>
            <person name="Yang C.W."/>
        </authorList>
    </citation>
    <scope>NUCLEOTIDE SEQUENCE</scope>
    <source>
        <strain evidence="2 3">LT 821</strain>
    </source>
</reference>
<dbReference type="AlphaFoldDB" id="A0A097ESJ7"/>
<feature type="compositionally biased region" description="Polar residues" evidence="1">
    <location>
        <begin position="29"/>
        <end position="39"/>
    </location>
</feature>
<sequence length="91" mass="10703">MRLFLKFFDISHNFNRTLHLFCKITFTNPLQSDSSNQKFECQENRKSGKKSTSQGKTGSRKATPNRKFVQKLKKPAISRRLSSLRLRKQKK</sequence>